<dbReference type="EMBL" id="CAMXCT020000779">
    <property type="protein sequence ID" value="CAL1136553.1"/>
    <property type="molecule type" value="Genomic_DNA"/>
</dbReference>
<feature type="region of interest" description="Disordered" evidence="1">
    <location>
        <begin position="312"/>
        <end position="355"/>
    </location>
</feature>
<organism evidence="3">
    <name type="scientific">Cladocopium goreaui</name>
    <dbReference type="NCBI Taxonomy" id="2562237"/>
    <lineage>
        <taxon>Eukaryota</taxon>
        <taxon>Sar</taxon>
        <taxon>Alveolata</taxon>
        <taxon>Dinophyceae</taxon>
        <taxon>Suessiales</taxon>
        <taxon>Symbiodiniaceae</taxon>
        <taxon>Cladocopium</taxon>
    </lineage>
</organism>
<dbReference type="GO" id="GO:0003676">
    <property type="term" value="F:nucleic acid binding"/>
    <property type="evidence" value="ECO:0007669"/>
    <property type="project" value="InterPro"/>
</dbReference>
<evidence type="ECO:0000256" key="1">
    <source>
        <dbReference type="SAM" id="MobiDB-lite"/>
    </source>
</evidence>
<dbReference type="SUPFAM" id="SSF50249">
    <property type="entry name" value="Nucleic acid-binding proteins"/>
    <property type="match status" value="1"/>
</dbReference>
<dbReference type="AlphaFoldDB" id="A0A9P1FP27"/>
<dbReference type="OrthoDB" id="448619at2759"/>
<dbReference type="InterPro" id="IPR002059">
    <property type="entry name" value="CSP_DNA-bd"/>
</dbReference>
<sequence length="380" mass="40193">MREWFNQGFFPNGEELMIRLPQWKHHLALKMVWPDVSQAFMGIPQLAASSTLAQVSAARDGYEQYPAADIQTTFGGSRSAEEQPSYLGEALPMGGFWNGHADPSAAGLSNGLVGYPSHGIPSIPVTTESPALSACGLPMSRAVPNELLDRMPHMSAAIPAIPNIANPAIQSDLAGMGHLVMPGMGGSAMQGLMLAENQQAEVLAQSVDGSQFAGFAGIMMPMQQALNQMGNSNMQFMQMQMPGSRPAGRFRGRIKSFNAKQGFGFIENPEAYAMFGRDVFLHKAQIGNLKVGMEVTYGVEMNKFGMPQARDLATLDGKPPGPPPASVAKGGTKTKASGKRVTKGKEDGDAAAAPVGVRNAASLNLTKVPVVPQDAGVPLN</sequence>
<feature type="domain" description="CSD" evidence="2">
    <location>
        <begin position="249"/>
        <end position="314"/>
    </location>
</feature>
<evidence type="ECO:0000313" key="6">
    <source>
        <dbReference type="Proteomes" id="UP001152797"/>
    </source>
</evidence>
<evidence type="ECO:0000313" key="4">
    <source>
        <dbReference type="EMBL" id="CAL1136553.1"/>
    </source>
</evidence>
<dbReference type="Proteomes" id="UP001152797">
    <property type="component" value="Unassembled WGS sequence"/>
</dbReference>
<comment type="caution">
    <text evidence="3">The sequence shown here is derived from an EMBL/GenBank/DDBJ whole genome shotgun (WGS) entry which is preliminary data.</text>
</comment>
<reference evidence="3" key="1">
    <citation type="submission" date="2022-10" db="EMBL/GenBank/DDBJ databases">
        <authorList>
            <person name="Chen Y."/>
            <person name="Dougan E. K."/>
            <person name="Chan C."/>
            <person name="Rhodes N."/>
            <person name="Thang M."/>
        </authorList>
    </citation>
    <scope>NUCLEOTIDE SEQUENCE</scope>
</reference>
<dbReference type="InterPro" id="IPR012340">
    <property type="entry name" value="NA-bd_OB-fold"/>
</dbReference>
<evidence type="ECO:0000259" key="2">
    <source>
        <dbReference type="PROSITE" id="PS51857"/>
    </source>
</evidence>
<reference evidence="4" key="2">
    <citation type="submission" date="2024-04" db="EMBL/GenBank/DDBJ databases">
        <authorList>
            <person name="Chen Y."/>
            <person name="Shah S."/>
            <person name="Dougan E. K."/>
            <person name="Thang M."/>
            <person name="Chan C."/>
        </authorList>
    </citation>
    <scope>NUCLEOTIDE SEQUENCE [LARGE SCALE GENOMIC DNA]</scope>
</reference>
<dbReference type="EMBL" id="CAMXCT010000779">
    <property type="protein sequence ID" value="CAI3983178.1"/>
    <property type="molecule type" value="Genomic_DNA"/>
</dbReference>
<name>A0A9P1FP27_9DINO</name>
<dbReference type="PROSITE" id="PS51857">
    <property type="entry name" value="CSD_2"/>
    <property type="match status" value="1"/>
</dbReference>
<proteinExistence type="predicted"/>
<dbReference type="Gene3D" id="2.40.50.140">
    <property type="entry name" value="Nucleic acid-binding proteins"/>
    <property type="match status" value="1"/>
</dbReference>
<dbReference type="EMBL" id="CAMXCT030000779">
    <property type="protein sequence ID" value="CAL4770490.1"/>
    <property type="molecule type" value="Genomic_DNA"/>
</dbReference>
<keyword evidence="6" id="KW-1185">Reference proteome</keyword>
<evidence type="ECO:0000313" key="5">
    <source>
        <dbReference type="EMBL" id="CAL4770490.1"/>
    </source>
</evidence>
<protein>
    <submittedName>
        <fullName evidence="5">GYF domain-containing protein</fullName>
    </submittedName>
</protein>
<gene>
    <name evidence="3" type="ORF">C1SCF055_LOCUS10808</name>
</gene>
<accession>A0A9P1FP27</accession>
<evidence type="ECO:0000313" key="3">
    <source>
        <dbReference type="EMBL" id="CAI3983178.1"/>
    </source>
</evidence>